<evidence type="ECO:0000256" key="1">
    <source>
        <dbReference type="ARBA" id="ARBA00005964"/>
    </source>
</evidence>
<dbReference type="InterPro" id="IPR002018">
    <property type="entry name" value="CarbesteraseB"/>
</dbReference>
<name>A0A2H3K8Q8_WOLCO</name>
<evidence type="ECO:0000256" key="2">
    <source>
        <dbReference type="ARBA" id="ARBA00022801"/>
    </source>
</evidence>
<organism evidence="6 7">
    <name type="scientific">Wolfiporia cocos (strain MD-104)</name>
    <name type="common">Brown rot fungus</name>
    <dbReference type="NCBI Taxonomy" id="742152"/>
    <lineage>
        <taxon>Eukaryota</taxon>
        <taxon>Fungi</taxon>
        <taxon>Dikarya</taxon>
        <taxon>Basidiomycota</taxon>
        <taxon>Agaricomycotina</taxon>
        <taxon>Agaricomycetes</taxon>
        <taxon>Polyporales</taxon>
        <taxon>Phaeolaceae</taxon>
        <taxon>Wolfiporia</taxon>
    </lineage>
</organism>
<dbReference type="EMBL" id="KB468168">
    <property type="protein sequence ID" value="PCH44837.1"/>
    <property type="molecule type" value="Genomic_DNA"/>
</dbReference>
<evidence type="ECO:0000313" key="7">
    <source>
        <dbReference type="Proteomes" id="UP000218811"/>
    </source>
</evidence>
<evidence type="ECO:0000256" key="3">
    <source>
        <dbReference type="RuleBase" id="RU361235"/>
    </source>
</evidence>
<dbReference type="Pfam" id="PF00135">
    <property type="entry name" value="COesterase"/>
    <property type="match status" value="1"/>
</dbReference>
<accession>A0A2H3K8Q8</accession>
<dbReference type="AlphaFoldDB" id="A0A2H3K8Q8"/>
<protein>
    <recommendedName>
        <fullName evidence="3">Carboxylic ester hydrolase</fullName>
        <ecNumber evidence="3">3.1.1.-</ecNumber>
    </recommendedName>
</protein>
<dbReference type="STRING" id="742152.A0A2H3K8Q8"/>
<dbReference type="PROSITE" id="PS00122">
    <property type="entry name" value="CARBOXYLESTERASE_B_1"/>
    <property type="match status" value="1"/>
</dbReference>
<feature type="region of interest" description="Disordered" evidence="4">
    <location>
        <begin position="356"/>
        <end position="377"/>
    </location>
</feature>
<dbReference type="PANTHER" id="PTHR43142">
    <property type="entry name" value="CARBOXYLIC ESTER HYDROLASE"/>
    <property type="match status" value="1"/>
</dbReference>
<evidence type="ECO:0000259" key="5">
    <source>
        <dbReference type="Pfam" id="PF00135"/>
    </source>
</evidence>
<dbReference type="PANTHER" id="PTHR43142:SF5">
    <property type="entry name" value="CARBOXYLIC ESTER HYDROLASE"/>
    <property type="match status" value="1"/>
</dbReference>
<keyword evidence="2 3" id="KW-0378">Hydrolase</keyword>
<dbReference type="InterPro" id="IPR019826">
    <property type="entry name" value="Carboxylesterase_B_AS"/>
</dbReference>
<dbReference type="GO" id="GO:0016787">
    <property type="term" value="F:hydrolase activity"/>
    <property type="evidence" value="ECO:0007669"/>
    <property type="project" value="UniProtKB-KW"/>
</dbReference>
<evidence type="ECO:0000256" key="4">
    <source>
        <dbReference type="SAM" id="MobiDB-lite"/>
    </source>
</evidence>
<evidence type="ECO:0000313" key="6">
    <source>
        <dbReference type="EMBL" id="PCH44837.1"/>
    </source>
</evidence>
<dbReference type="SUPFAM" id="SSF53474">
    <property type="entry name" value="alpha/beta-Hydrolases"/>
    <property type="match status" value="1"/>
</dbReference>
<keyword evidence="7" id="KW-1185">Reference proteome</keyword>
<proteinExistence type="inferred from homology"/>
<dbReference type="Gene3D" id="3.40.50.1820">
    <property type="entry name" value="alpha/beta hydrolase"/>
    <property type="match status" value="1"/>
</dbReference>
<dbReference type="EC" id="3.1.1.-" evidence="3"/>
<dbReference type="Proteomes" id="UP000218811">
    <property type="component" value="Unassembled WGS sequence"/>
</dbReference>
<gene>
    <name evidence="6" type="ORF">WOLCODRAFT_27092</name>
</gene>
<sequence>MIAKVSTEQAPVVLHEDLQTTFSGLVHPVSTPDVPVHQFLGIKYASISARFLQSKLFTSYSSHTDATRHGPICPQPRSDGVDAELFGISEDAIPHQALKQNEFECLNLNITCPGDATPHSKLPVMLWVHGGGNRGSGSSWIYDGGALVSKSIQVEKPVILVTFNYRLSLLGFAASPALREDNKAADDEGVGNYGLRDQRRALEWVYHFISDFGGDPSNITLFGESSGAADILCHLHSAANEKHPLFQRAIIQSAIMDLEVPNVFSAGSQLSRIMSALRVQTIDELRAVDAEKLVALGQNMRATHDGVFFRKHFTGFIVADEQQDHHHHHHSHHDDHLIDAHSTEILRHSHWLKSQNHLRTSSRSRSRTRTPPFSHQPIMIGDCSDEASLWTLPASLWTATGVERRIRAICQSLTKANALLRAYDIHPHIPEDELHPHLLELITDARFAWPTECVAKSARRERGGKDVWRYVFDQESPARGVPHHAVDLVYLFDNVPTLSSPVPGTASLPADFLMPESFDDVDDDVDTGACSDGSTDSGFVDDWGAPVVDEYAYTRVRDAVQERWLAFAHGEAPWREDRVFVFGPEGEVGERGLNIFAGRRRTQAWKEAFAPLGMALVQKVGAELCNGPPLHSRAWC</sequence>
<dbReference type="OMA" id="WKEAFEP"/>
<dbReference type="InterPro" id="IPR029058">
    <property type="entry name" value="AB_hydrolase_fold"/>
</dbReference>
<reference evidence="6 7" key="1">
    <citation type="journal article" date="2012" name="Science">
        <title>The Paleozoic origin of enzymatic lignin decomposition reconstructed from 31 fungal genomes.</title>
        <authorList>
            <person name="Floudas D."/>
            <person name="Binder M."/>
            <person name="Riley R."/>
            <person name="Barry K."/>
            <person name="Blanchette R.A."/>
            <person name="Henrissat B."/>
            <person name="Martinez A.T."/>
            <person name="Otillar R."/>
            <person name="Spatafora J.W."/>
            <person name="Yadav J.S."/>
            <person name="Aerts A."/>
            <person name="Benoit I."/>
            <person name="Boyd A."/>
            <person name="Carlson A."/>
            <person name="Copeland A."/>
            <person name="Coutinho P.M."/>
            <person name="de Vries R.P."/>
            <person name="Ferreira P."/>
            <person name="Findley K."/>
            <person name="Foster B."/>
            <person name="Gaskell J."/>
            <person name="Glotzer D."/>
            <person name="Gorecki P."/>
            <person name="Heitman J."/>
            <person name="Hesse C."/>
            <person name="Hori C."/>
            <person name="Igarashi K."/>
            <person name="Jurgens J.A."/>
            <person name="Kallen N."/>
            <person name="Kersten P."/>
            <person name="Kohler A."/>
            <person name="Kuees U."/>
            <person name="Kumar T.K.A."/>
            <person name="Kuo A."/>
            <person name="LaButti K."/>
            <person name="Larrondo L.F."/>
            <person name="Lindquist E."/>
            <person name="Ling A."/>
            <person name="Lombard V."/>
            <person name="Lucas S."/>
            <person name="Lundell T."/>
            <person name="Martin R."/>
            <person name="McLaughlin D.J."/>
            <person name="Morgenstern I."/>
            <person name="Morin E."/>
            <person name="Murat C."/>
            <person name="Nagy L.G."/>
            <person name="Nolan M."/>
            <person name="Ohm R.A."/>
            <person name="Patyshakuliyeva A."/>
            <person name="Rokas A."/>
            <person name="Ruiz-Duenas F.J."/>
            <person name="Sabat G."/>
            <person name="Salamov A."/>
            <person name="Samejima M."/>
            <person name="Schmutz J."/>
            <person name="Slot J.C."/>
            <person name="St John F."/>
            <person name="Stenlid J."/>
            <person name="Sun H."/>
            <person name="Sun S."/>
            <person name="Syed K."/>
            <person name="Tsang A."/>
            <person name="Wiebenga A."/>
            <person name="Young D."/>
            <person name="Pisabarro A."/>
            <person name="Eastwood D.C."/>
            <person name="Martin F."/>
            <person name="Cullen D."/>
            <person name="Grigoriev I.V."/>
            <person name="Hibbett D.S."/>
        </authorList>
    </citation>
    <scope>NUCLEOTIDE SEQUENCE [LARGE SCALE GENOMIC DNA]</scope>
    <source>
        <strain evidence="6 7">MD-104</strain>
    </source>
</reference>
<feature type="domain" description="Carboxylesterase type B" evidence="5">
    <location>
        <begin position="24"/>
        <end position="495"/>
    </location>
</feature>
<comment type="similarity">
    <text evidence="1 3">Belongs to the type-B carboxylesterase/lipase family.</text>
</comment>
<dbReference type="OrthoDB" id="3200163at2759"/>